<dbReference type="InterPro" id="IPR042178">
    <property type="entry name" value="Serpin_sf_1"/>
</dbReference>
<keyword evidence="1" id="KW-0646">Protease inhibitor</keyword>
<keyword evidence="2" id="KW-0722">Serine protease inhibitor</keyword>
<dbReference type="InterPro" id="IPR000215">
    <property type="entry name" value="Serpin_fam"/>
</dbReference>
<feature type="signal peptide" evidence="4">
    <location>
        <begin position="1"/>
        <end position="16"/>
    </location>
</feature>
<organism evidence="6 7">
    <name type="scientific">Arctia plantaginis</name>
    <name type="common">Wood tiger moth</name>
    <name type="synonym">Phalaena plantaginis</name>
    <dbReference type="NCBI Taxonomy" id="874455"/>
    <lineage>
        <taxon>Eukaryota</taxon>
        <taxon>Metazoa</taxon>
        <taxon>Ecdysozoa</taxon>
        <taxon>Arthropoda</taxon>
        <taxon>Hexapoda</taxon>
        <taxon>Insecta</taxon>
        <taxon>Pterygota</taxon>
        <taxon>Neoptera</taxon>
        <taxon>Endopterygota</taxon>
        <taxon>Lepidoptera</taxon>
        <taxon>Glossata</taxon>
        <taxon>Ditrysia</taxon>
        <taxon>Noctuoidea</taxon>
        <taxon>Erebidae</taxon>
        <taxon>Arctiinae</taxon>
        <taxon>Arctia</taxon>
    </lineage>
</organism>
<name>A0A8S1AK38_ARCPL</name>
<dbReference type="SMART" id="SM00093">
    <property type="entry name" value="SERPIN"/>
    <property type="match status" value="1"/>
</dbReference>
<evidence type="ECO:0000313" key="6">
    <source>
        <dbReference type="EMBL" id="CAB3245120.1"/>
    </source>
</evidence>
<dbReference type="AlphaFoldDB" id="A0A8S1AK38"/>
<dbReference type="CDD" id="cd19598">
    <property type="entry name" value="serpin77Ba-like_insects"/>
    <property type="match status" value="1"/>
</dbReference>
<gene>
    <name evidence="6" type="ORF">APLA_LOCUS10310</name>
</gene>
<dbReference type="Proteomes" id="UP000494106">
    <property type="component" value="Unassembled WGS sequence"/>
</dbReference>
<keyword evidence="7" id="KW-1185">Reference proteome</keyword>
<keyword evidence="4" id="KW-0732">Signal</keyword>
<protein>
    <recommendedName>
        <fullName evidence="5">Serpin domain-containing protein</fullName>
    </recommendedName>
</protein>
<dbReference type="GO" id="GO:0005615">
    <property type="term" value="C:extracellular space"/>
    <property type="evidence" value="ECO:0007669"/>
    <property type="project" value="InterPro"/>
</dbReference>
<evidence type="ECO:0000256" key="3">
    <source>
        <dbReference type="RuleBase" id="RU000411"/>
    </source>
</evidence>
<dbReference type="InterPro" id="IPR023795">
    <property type="entry name" value="Serpin_CS"/>
</dbReference>
<dbReference type="PANTHER" id="PTHR11461">
    <property type="entry name" value="SERINE PROTEASE INHIBITOR, SERPIN"/>
    <property type="match status" value="1"/>
</dbReference>
<accession>A0A8S1AK38</accession>
<reference evidence="6 7" key="1">
    <citation type="submission" date="2020-04" db="EMBL/GenBank/DDBJ databases">
        <authorList>
            <person name="Wallbank WR R."/>
            <person name="Pardo Diaz C."/>
            <person name="Kozak K."/>
            <person name="Martin S."/>
            <person name="Jiggins C."/>
            <person name="Moest M."/>
            <person name="Warren A I."/>
            <person name="Byers J.R.P. K."/>
            <person name="Montejo-Kovacevich G."/>
            <person name="Yen C E."/>
        </authorList>
    </citation>
    <scope>NUCLEOTIDE SEQUENCE [LARGE SCALE GENOMIC DNA]</scope>
</reference>
<dbReference type="InterPro" id="IPR023796">
    <property type="entry name" value="Serpin_dom"/>
</dbReference>
<dbReference type="Gene3D" id="2.30.39.10">
    <property type="entry name" value="Alpha-1-antitrypsin, domain 1"/>
    <property type="match status" value="1"/>
</dbReference>
<feature type="domain" description="Serpin" evidence="5">
    <location>
        <begin position="35"/>
        <end position="400"/>
    </location>
</feature>
<comment type="caution">
    <text evidence="6">The sequence shown here is derived from an EMBL/GenBank/DDBJ whole genome shotgun (WGS) entry which is preliminary data.</text>
</comment>
<dbReference type="Pfam" id="PF00079">
    <property type="entry name" value="Serpin"/>
    <property type="match status" value="1"/>
</dbReference>
<dbReference type="Gene3D" id="3.30.497.10">
    <property type="entry name" value="Antithrombin, subunit I, domain 2"/>
    <property type="match status" value="1"/>
</dbReference>
<dbReference type="InterPro" id="IPR036186">
    <property type="entry name" value="Serpin_sf"/>
</dbReference>
<evidence type="ECO:0000256" key="4">
    <source>
        <dbReference type="SAM" id="SignalP"/>
    </source>
</evidence>
<dbReference type="PANTHER" id="PTHR11461:SF367">
    <property type="entry name" value="GH21475P-RELATED"/>
    <property type="match status" value="1"/>
</dbReference>
<dbReference type="PROSITE" id="PS00284">
    <property type="entry name" value="SERPIN"/>
    <property type="match status" value="1"/>
</dbReference>
<dbReference type="SUPFAM" id="SSF56574">
    <property type="entry name" value="Serpins"/>
    <property type="match status" value="1"/>
</dbReference>
<dbReference type="OrthoDB" id="9440847at2759"/>
<evidence type="ECO:0000256" key="1">
    <source>
        <dbReference type="ARBA" id="ARBA00022690"/>
    </source>
</evidence>
<evidence type="ECO:0000313" key="7">
    <source>
        <dbReference type="Proteomes" id="UP000494106"/>
    </source>
</evidence>
<dbReference type="EMBL" id="CADEBC010000523">
    <property type="protein sequence ID" value="CAB3245120.1"/>
    <property type="molecule type" value="Genomic_DNA"/>
</dbReference>
<dbReference type="InterPro" id="IPR042185">
    <property type="entry name" value="Serpin_sf_2"/>
</dbReference>
<proteinExistence type="inferred from homology"/>
<feature type="chain" id="PRO_5035734782" description="Serpin domain-containing protein" evidence="4">
    <location>
        <begin position="17"/>
        <end position="403"/>
    </location>
</feature>
<dbReference type="GO" id="GO:0004867">
    <property type="term" value="F:serine-type endopeptidase inhibitor activity"/>
    <property type="evidence" value="ECO:0007669"/>
    <property type="project" value="UniProtKB-KW"/>
</dbReference>
<sequence>MQAIVLIVLSMALCYAQVHTPYNDLPNRIGNFSIEALYHTSRTLQDGQNIIMSPLTIWTALAAIAEGAQGGTREEIFNAIRWRGTKYISNSYREISQWLKVNTNTVKLTKLNTMFVDQKSLLLRHYQDLAKVNYEMDVISLNFSDSVVVANVLNRAIADFTNGVIKQIVEPDYFQNSNMVLVSAIYFKGQWSVPFNTSETKRAPFYDSEGQTIGDVNMMHKRYTYPLSNFRQLQARVIELPYGDRNRMSMFVMLPNPGVSVENMLRNMQNLNLDSFFEEMRISKEEYPDDEVDCFLPRFKVESEIDLVDVLQKNFGITDLFDPKNARLGLIARTPVYVSKMFHRAQIEVTEEGTTAAAVTVAEFKSRSGIVTFKADRPFVYLIVEKETNTIVICGLYKQPSLY</sequence>
<evidence type="ECO:0000256" key="2">
    <source>
        <dbReference type="ARBA" id="ARBA00022900"/>
    </source>
</evidence>
<evidence type="ECO:0000259" key="5">
    <source>
        <dbReference type="SMART" id="SM00093"/>
    </source>
</evidence>
<comment type="similarity">
    <text evidence="3">Belongs to the serpin family.</text>
</comment>